<comment type="pathway">
    <text evidence="1">Cofactor biosynthesis; riboflavin biosynthesis.</text>
</comment>
<dbReference type="EMBL" id="FOCP01000007">
    <property type="protein sequence ID" value="SEN06566.1"/>
    <property type="molecule type" value="Genomic_DNA"/>
</dbReference>
<evidence type="ECO:0000259" key="4">
    <source>
        <dbReference type="Pfam" id="PF01872"/>
    </source>
</evidence>
<evidence type="ECO:0000256" key="3">
    <source>
        <dbReference type="ARBA" id="ARBA00023002"/>
    </source>
</evidence>
<evidence type="ECO:0000256" key="1">
    <source>
        <dbReference type="ARBA" id="ARBA00005104"/>
    </source>
</evidence>
<keyword evidence="2" id="KW-0521">NADP</keyword>
<protein>
    <submittedName>
        <fullName evidence="5">Pyrimidine reductase, riboflavin biosynthesis</fullName>
    </submittedName>
</protein>
<dbReference type="InterPro" id="IPR002734">
    <property type="entry name" value="RibDG_C"/>
</dbReference>
<evidence type="ECO:0000313" key="5">
    <source>
        <dbReference type="EMBL" id="SEN06566.1"/>
    </source>
</evidence>
<gene>
    <name evidence="5" type="ORF">SAMN05216325_10712</name>
</gene>
<dbReference type="InterPro" id="IPR050765">
    <property type="entry name" value="Riboflavin_Biosynth_HTPR"/>
</dbReference>
<accession>A0A1H8DHB7</accession>
<dbReference type="SUPFAM" id="SSF53597">
    <property type="entry name" value="Dihydrofolate reductase-like"/>
    <property type="match status" value="1"/>
</dbReference>
<dbReference type="InterPro" id="IPR024072">
    <property type="entry name" value="DHFR-like_dom_sf"/>
</dbReference>
<dbReference type="STRING" id="917.SAMN05216326_10136"/>
<keyword evidence="3" id="KW-0560">Oxidoreductase</keyword>
<dbReference type="AlphaFoldDB" id="A0A1H8DHB7"/>
<dbReference type="Proteomes" id="UP000199459">
    <property type="component" value="Unassembled WGS sequence"/>
</dbReference>
<sequence length="275" mass="30793">MEKHIIQLYPQPGGAQRLKGTYLAHDLRQFAAKDQAYVYTNFIASLDNRIAISRSDGEGMEVPQSIANERDWWLFQELASQADIIISSGRYLREWSQGNAQEILQIDDPRFAELREWRQSNGLSPQADIAFISNNLNFPVPDVLTAGGRQVFVFTTADLNPDRAREIEKKGVHVIAAGDRTGVNGNTMIDYLTEQGYRIIFSSAGPKVFHLLMASKVLNRLYITYASRILGGESYADIVKGALLEPAVNFNLNSLYLDPAGPDGQSQLFFAFDRQ</sequence>
<name>A0A1H8DHB7_9PROT</name>
<dbReference type="PANTHER" id="PTHR38011">
    <property type="entry name" value="DIHYDROFOLATE REDUCTASE FAMILY PROTEIN (AFU_ORTHOLOGUE AFUA_8G06820)"/>
    <property type="match status" value="1"/>
</dbReference>
<evidence type="ECO:0000313" key="6">
    <source>
        <dbReference type="Proteomes" id="UP000199459"/>
    </source>
</evidence>
<dbReference type="OrthoDB" id="5563679at2"/>
<feature type="domain" description="Bacterial bifunctional deaminase-reductase C-terminal" evidence="4">
    <location>
        <begin position="36"/>
        <end position="244"/>
    </location>
</feature>
<dbReference type="Pfam" id="PF01872">
    <property type="entry name" value="RibD_C"/>
    <property type="match status" value="1"/>
</dbReference>
<evidence type="ECO:0000256" key="2">
    <source>
        <dbReference type="ARBA" id="ARBA00022857"/>
    </source>
</evidence>
<reference evidence="5 6" key="1">
    <citation type="submission" date="2016-10" db="EMBL/GenBank/DDBJ databases">
        <authorList>
            <person name="de Groot N.N."/>
        </authorList>
    </citation>
    <scope>NUCLEOTIDE SEQUENCE [LARGE SCALE GENOMIC DNA]</scope>
    <source>
        <strain evidence="5 6">Nm22</strain>
    </source>
</reference>
<dbReference type="RefSeq" id="WP_090629812.1">
    <property type="nucleotide sequence ID" value="NZ_FOCP01000007.1"/>
</dbReference>
<proteinExistence type="predicted"/>
<dbReference type="GO" id="GO:0008703">
    <property type="term" value="F:5-amino-6-(5-phosphoribosylamino)uracil reductase activity"/>
    <property type="evidence" value="ECO:0007669"/>
    <property type="project" value="InterPro"/>
</dbReference>
<dbReference type="Gene3D" id="3.40.430.10">
    <property type="entry name" value="Dihydrofolate Reductase, subunit A"/>
    <property type="match status" value="1"/>
</dbReference>
<dbReference type="PANTHER" id="PTHR38011:SF7">
    <property type="entry name" value="2,5-DIAMINO-6-RIBOSYLAMINO-4(3H)-PYRIMIDINONE 5'-PHOSPHATE REDUCTASE"/>
    <property type="match status" value="1"/>
</dbReference>
<organism evidence="5 6">
    <name type="scientific">Nitrosomonas marina</name>
    <dbReference type="NCBI Taxonomy" id="917"/>
    <lineage>
        <taxon>Bacteria</taxon>
        <taxon>Pseudomonadati</taxon>
        <taxon>Pseudomonadota</taxon>
        <taxon>Betaproteobacteria</taxon>
        <taxon>Nitrosomonadales</taxon>
        <taxon>Nitrosomonadaceae</taxon>
        <taxon>Nitrosomonas</taxon>
    </lineage>
</organism>
<dbReference type="GO" id="GO:0009231">
    <property type="term" value="P:riboflavin biosynthetic process"/>
    <property type="evidence" value="ECO:0007669"/>
    <property type="project" value="InterPro"/>
</dbReference>